<dbReference type="InterPro" id="IPR002347">
    <property type="entry name" value="SDR_fam"/>
</dbReference>
<gene>
    <name evidence="2" type="ORF">BU14_0134s0019</name>
</gene>
<dbReference type="PANTHER" id="PTHR43157">
    <property type="entry name" value="PHOSPHATIDYLINOSITOL-GLYCAN BIOSYNTHESIS CLASS F PROTEIN-RELATED"/>
    <property type="match status" value="1"/>
</dbReference>
<evidence type="ECO:0000313" key="2">
    <source>
        <dbReference type="EMBL" id="OSX77798.1"/>
    </source>
</evidence>
<organism evidence="2 3">
    <name type="scientific">Porphyra umbilicalis</name>
    <name type="common">Purple laver</name>
    <name type="synonym">Red alga</name>
    <dbReference type="NCBI Taxonomy" id="2786"/>
    <lineage>
        <taxon>Eukaryota</taxon>
        <taxon>Rhodophyta</taxon>
        <taxon>Bangiophyceae</taxon>
        <taxon>Bangiales</taxon>
        <taxon>Bangiaceae</taxon>
        <taxon>Porphyra</taxon>
    </lineage>
</organism>
<dbReference type="OrthoDB" id="191139at2759"/>
<evidence type="ECO:0000256" key="1">
    <source>
        <dbReference type="ARBA" id="ARBA00023002"/>
    </source>
</evidence>
<accession>A0A1X6PAB2</accession>
<dbReference type="EMBL" id="KV918828">
    <property type="protein sequence ID" value="OSX77798.1"/>
    <property type="molecule type" value="Genomic_DNA"/>
</dbReference>
<dbReference type="GO" id="GO:0016491">
    <property type="term" value="F:oxidoreductase activity"/>
    <property type="evidence" value="ECO:0007669"/>
    <property type="project" value="UniProtKB-KW"/>
</dbReference>
<sequence length="317" mass="32283">MAPSATWTVADLEPLVGKTFLVTGGNLGVGFECALHLARRGASVVIGCRSAARGGEAVTRIQAALGGADVTPGGFVSVTTVDMSDLSSVKAAANSLCGRAHTELHGLILNAGVMMLPRSLTVDGQEVQMATNHLGHFALTGLLLPPFAAAAPAARVVCVSSPAHRRCTDLALDGWTLATGDTPMGAYARSKAADLRFVRALARRLAAAGSPVVAVAAQPGWALTALVDKASPDAWTALFLTVLKPCLSHSAEGGACPLLYAATEADVVADQYWGPSFLQSKGPPAAASSRAGLVLSDEAAAALWAKSEEVTGVSYLG</sequence>
<dbReference type="SUPFAM" id="SSF51735">
    <property type="entry name" value="NAD(P)-binding Rossmann-fold domains"/>
    <property type="match status" value="1"/>
</dbReference>
<dbReference type="PANTHER" id="PTHR43157:SF31">
    <property type="entry name" value="PHOSPHATIDYLINOSITOL-GLYCAN BIOSYNTHESIS CLASS F PROTEIN"/>
    <property type="match status" value="1"/>
</dbReference>
<keyword evidence="1" id="KW-0560">Oxidoreductase</keyword>
<proteinExistence type="predicted"/>
<keyword evidence="3" id="KW-1185">Reference proteome</keyword>
<dbReference type="Proteomes" id="UP000218209">
    <property type="component" value="Unassembled WGS sequence"/>
</dbReference>
<dbReference type="Pfam" id="PF00106">
    <property type="entry name" value="adh_short"/>
    <property type="match status" value="1"/>
</dbReference>
<evidence type="ECO:0000313" key="3">
    <source>
        <dbReference type="Proteomes" id="UP000218209"/>
    </source>
</evidence>
<name>A0A1X6PAB2_PORUM</name>
<dbReference type="Gene3D" id="3.40.50.720">
    <property type="entry name" value="NAD(P)-binding Rossmann-like Domain"/>
    <property type="match status" value="1"/>
</dbReference>
<dbReference type="InterPro" id="IPR036291">
    <property type="entry name" value="NAD(P)-bd_dom_sf"/>
</dbReference>
<dbReference type="AlphaFoldDB" id="A0A1X6PAB2"/>
<protein>
    <submittedName>
        <fullName evidence="2">Uncharacterized protein</fullName>
    </submittedName>
</protein>
<dbReference type="PRINTS" id="PR00081">
    <property type="entry name" value="GDHRDH"/>
</dbReference>
<reference evidence="2 3" key="1">
    <citation type="submission" date="2017-03" db="EMBL/GenBank/DDBJ databases">
        <title>WGS assembly of Porphyra umbilicalis.</title>
        <authorList>
            <person name="Brawley S.H."/>
            <person name="Blouin N.A."/>
            <person name="Ficko-Blean E."/>
            <person name="Wheeler G.L."/>
            <person name="Lohr M."/>
            <person name="Goodson H.V."/>
            <person name="Jenkins J.W."/>
            <person name="Blaby-Haas C.E."/>
            <person name="Helliwell K.E."/>
            <person name="Chan C."/>
            <person name="Marriage T."/>
            <person name="Bhattacharya D."/>
            <person name="Klein A.S."/>
            <person name="Badis Y."/>
            <person name="Brodie J."/>
            <person name="Cao Y."/>
            <person name="Collen J."/>
            <person name="Dittami S.M."/>
            <person name="Gachon C.M."/>
            <person name="Green B.R."/>
            <person name="Karpowicz S."/>
            <person name="Kim J.W."/>
            <person name="Kudahl U."/>
            <person name="Lin S."/>
            <person name="Michel G."/>
            <person name="Mittag M."/>
            <person name="Olson B.J."/>
            <person name="Pangilinan J."/>
            <person name="Peng Y."/>
            <person name="Qiu H."/>
            <person name="Shu S."/>
            <person name="Singer J.T."/>
            <person name="Smith A.G."/>
            <person name="Sprecher B.N."/>
            <person name="Wagner V."/>
            <person name="Wang W."/>
            <person name="Wang Z.-Y."/>
            <person name="Yan J."/>
            <person name="Yarish C."/>
            <person name="Zoeuner-Riek S."/>
            <person name="Zhuang Y."/>
            <person name="Zou Y."/>
            <person name="Lindquist E.A."/>
            <person name="Grimwood J."/>
            <person name="Barry K."/>
            <person name="Rokhsar D.S."/>
            <person name="Schmutz J."/>
            <person name="Stiller J.W."/>
            <person name="Grossman A.R."/>
            <person name="Prochnik S.E."/>
        </authorList>
    </citation>
    <scope>NUCLEOTIDE SEQUENCE [LARGE SCALE GENOMIC DNA]</scope>
    <source>
        <strain evidence="2">4086291</strain>
    </source>
</reference>